<name>A0A9P6RXD3_9FUNG</name>
<feature type="compositionally biased region" description="Low complexity" evidence="2">
    <location>
        <begin position="264"/>
        <end position="287"/>
    </location>
</feature>
<feature type="compositionally biased region" description="Low complexity" evidence="2">
    <location>
        <begin position="140"/>
        <end position="150"/>
    </location>
</feature>
<keyword evidence="1" id="KW-0175">Coiled coil</keyword>
<keyword evidence="4" id="KW-1185">Reference proteome</keyword>
<feature type="coiled-coil region" evidence="1">
    <location>
        <begin position="374"/>
        <end position="432"/>
    </location>
</feature>
<dbReference type="PANTHER" id="PTHR38701">
    <property type="entry name" value="CHROMOSOME 8, WHOLE GENOME SHOTGUN SEQUENCE"/>
    <property type="match status" value="1"/>
</dbReference>
<dbReference type="PANTHER" id="PTHR38701:SF1">
    <property type="entry name" value="UP-REGULATED DURING SEPTATION PROTEIN 1 DOMAIN-CONTAINING PROTEIN"/>
    <property type="match status" value="1"/>
</dbReference>
<feature type="compositionally biased region" description="Low complexity" evidence="2">
    <location>
        <begin position="89"/>
        <end position="131"/>
    </location>
</feature>
<evidence type="ECO:0000313" key="4">
    <source>
        <dbReference type="Proteomes" id="UP000738325"/>
    </source>
</evidence>
<comment type="caution">
    <text evidence="3">The sequence shown here is derived from an EMBL/GenBank/DDBJ whole genome shotgun (WGS) entry which is preliminary data.</text>
</comment>
<dbReference type="EMBL" id="JAAAIP010000023">
    <property type="protein sequence ID" value="KAG0329034.1"/>
    <property type="molecule type" value="Genomic_DNA"/>
</dbReference>
<dbReference type="OrthoDB" id="2555519at2759"/>
<feature type="compositionally biased region" description="Low complexity" evidence="2">
    <location>
        <begin position="197"/>
        <end position="208"/>
    </location>
</feature>
<feature type="compositionally biased region" description="Acidic residues" evidence="2">
    <location>
        <begin position="512"/>
        <end position="522"/>
    </location>
</feature>
<feature type="compositionally biased region" description="Acidic residues" evidence="2">
    <location>
        <begin position="536"/>
        <end position="572"/>
    </location>
</feature>
<reference evidence="3" key="1">
    <citation type="journal article" date="2020" name="Fungal Divers.">
        <title>Resolving the Mortierellaceae phylogeny through synthesis of multi-gene phylogenetics and phylogenomics.</title>
        <authorList>
            <person name="Vandepol N."/>
            <person name="Liber J."/>
            <person name="Desiro A."/>
            <person name="Na H."/>
            <person name="Kennedy M."/>
            <person name="Barry K."/>
            <person name="Grigoriev I.V."/>
            <person name="Miller A.N."/>
            <person name="O'Donnell K."/>
            <person name="Stajich J.E."/>
            <person name="Bonito G."/>
        </authorList>
    </citation>
    <scope>NUCLEOTIDE SEQUENCE</scope>
    <source>
        <strain evidence="3">REB-010B</strain>
    </source>
</reference>
<accession>A0A9P6RXD3</accession>
<evidence type="ECO:0000256" key="2">
    <source>
        <dbReference type="SAM" id="MobiDB-lite"/>
    </source>
</evidence>
<feature type="compositionally biased region" description="Low complexity" evidence="2">
    <location>
        <begin position="16"/>
        <end position="25"/>
    </location>
</feature>
<evidence type="ECO:0000313" key="3">
    <source>
        <dbReference type="EMBL" id="KAG0329034.1"/>
    </source>
</evidence>
<sequence length="609" mass="62512">MNTSRPSSRPQYPMVTTAGTGAAAAPPQRTKVASIAQRDLSVISFPSRPVSLPGTSSATTSTTTTSAARLSSTIHSPSGNNGGSGSGGMSQSPRLASSSSSVRMRPSSTIAAAASLRSSGSVSGVHRAGSSGHSGGNGGQSSNSNGNDNGSSRRDTGSVTSDDGTISEDSDRAGDEMQLFSGGQAGVGGGINLPFGSSSRHSSLSSSSYGTGPKIGGVSGGNGGSLSRHRTSSSIGPSSANSSIVGSNPKPVRIAAGASIKIDSGTSHGSMSSSHSSQGISTPSGSTAGSLVGVSSPPPTLSTFFGPPAHLNMNGNSNGNGSVIRAGGPSRNGDDSSSTVSMNSALSAMTNGNQHQQATTVRPAAKVIGSGAAAAAAASKLAEENRRAEEAARTRRKIADLEISNASLLSINQTLEATIRKQASEVQELKMRMQSAYFGEAGYTTADLVLAQSVEAIELTEEERQDDLMFKRLCLTIEQMVYEAKHAMDQSTKPTGVKVLSLYEMYEKEVAEEAEAEEEKQEDIEHSFVQDGNDGQNDDEDLALDAIDQSDDCADDDNDDDHGYDDESEEGEDRNQDHDADEDSAVSLSHSKNSTISSAELETPLAIEA</sequence>
<feature type="compositionally biased region" description="Gly residues" evidence="2">
    <location>
        <begin position="213"/>
        <end position="224"/>
    </location>
</feature>
<dbReference type="Proteomes" id="UP000738325">
    <property type="component" value="Unassembled WGS sequence"/>
</dbReference>
<feature type="region of interest" description="Disordered" evidence="2">
    <location>
        <begin position="510"/>
        <end position="609"/>
    </location>
</feature>
<feature type="region of interest" description="Disordered" evidence="2">
    <location>
        <begin position="1"/>
        <end position="171"/>
    </location>
</feature>
<feature type="region of interest" description="Disordered" evidence="2">
    <location>
        <begin position="262"/>
        <end position="295"/>
    </location>
</feature>
<feature type="compositionally biased region" description="Low complexity" evidence="2">
    <location>
        <begin position="55"/>
        <end position="79"/>
    </location>
</feature>
<proteinExistence type="predicted"/>
<gene>
    <name evidence="3" type="ORF">BGZ99_003664</name>
</gene>
<evidence type="ECO:0000256" key="1">
    <source>
        <dbReference type="SAM" id="Coils"/>
    </source>
</evidence>
<organism evidence="3 4">
    <name type="scientific">Dissophora globulifera</name>
    <dbReference type="NCBI Taxonomy" id="979702"/>
    <lineage>
        <taxon>Eukaryota</taxon>
        <taxon>Fungi</taxon>
        <taxon>Fungi incertae sedis</taxon>
        <taxon>Mucoromycota</taxon>
        <taxon>Mortierellomycotina</taxon>
        <taxon>Mortierellomycetes</taxon>
        <taxon>Mortierellales</taxon>
        <taxon>Mortierellaceae</taxon>
        <taxon>Dissophora</taxon>
    </lineage>
</organism>
<feature type="region of interest" description="Disordered" evidence="2">
    <location>
        <begin position="191"/>
        <end position="250"/>
    </location>
</feature>
<protein>
    <submittedName>
        <fullName evidence="3">Uncharacterized protein</fullName>
    </submittedName>
</protein>
<dbReference type="AlphaFoldDB" id="A0A9P6RXD3"/>
<feature type="compositionally biased region" description="Polar residues" evidence="2">
    <location>
        <begin position="586"/>
        <end position="600"/>
    </location>
</feature>
<feature type="compositionally biased region" description="Polar residues" evidence="2">
    <location>
        <begin position="1"/>
        <end position="10"/>
    </location>
</feature>
<feature type="compositionally biased region" description="Low complexity" evidence="2">
    <location>
        <begin position="232"/>
        <end position="243"/>
    </location>
</feature>